<dbReference type="EC" id="4.1.2.13" evidence="3 7"/>
<keyword evidence="10" id="KW-1185">Reference proteome</keyword>
<protein>
    <recommendedName>
        <fullName evidence="3 7">Fructose-bisphosphate aldolase</fullName>
        <ecNumber evidence="3 7">4.1.2.13</ecNumber>
    </recommendedName>
</protein>
<dbReference type="Pfam" id="PF00274">
    <property type="entry name" value="Glycolytic"/>
    <property type="match status" value="2"/>
</dbReference>
<dbReference type="InterPro" id="IPR029768">
    <property type="entry name" value="Aldolase_I_AS"/>
</dbReference>
<sequence length="281" mass="30682">QVDKGVVPLFCSEDEVTTQGLDDLAQRCVKYKRDGCHFAKWRCVLKIKRNTPSYQAIQENSNVLARYASICQAARIVPIVEPEILPDGDHDLDRAQKVTETVLAAVYKALSDHHVFLEGTLLKPNMVTAGQSHERRYSPEDIAASTVTALCRTVPERLLLYSSEDIAAATVTALYRTVPAAVCGVTFLSGGQSEEEASVNLNSINRVKGNKPWPLTFSYGRALQASVLKAWEGRGENVPAAQAELLKRARANSMAALGRYESGTVTGTAGNEGQFIKDHAY</sequence>
<keyword evidence="4 7" id="KW-0324">Glycolysis</keyword>
<comment type="caution">
    <text evidence="9">The sequence shown here is derived from an EMBL/GenBank/DDBJ whole genome shotgun (WGS) entry which is preliminary data.</text>
</comment>
<evidence type="ECO:0000256" key="5">
    <source>
        <dbReference type="ARBA" id="ARBA00023239"/>
    </source>
</evidence>
<reference evidence="9" key="1">
    <citation type="submission" date="2021-03" db="EMBL/GenBank/DDBJ databases">
        <authorList>
            <person name="Tran Van P."/>
        </authorList>
    </citation>
    <scope>NUCLEOTIDE SEQUENCE</scope>
</reference>
<name>A0ABN7NYC2_TIMPD</name>
<evidence type="ECO:0000256" key="2">
    <source>
        <dbReference type="ARBA" id="ARBA00010387"/>
    </source>
</evidence>
<evidence type="ECO:0000256" key="7">
    <source>
        <dbReference type="RuleBase" id="RU003994"/>
    </source>
</evidence>
<evidence type="ECO:0000256" key="8">
    <source>
        <dbReference type="RuleBase" id="RU004257"/>
    </source>
</evidence>
<dbReference type="PROSITE" id="PS00158">
    <property type="entry name" value="ALDOLASE_CLASS_I"/>
    <property type="match status" value="1"/>
</dbReference>
<evidence type="ECO:0000256" key="4">
    <source>
        <dbReference type="ARBA" id="ARBA00023152"/>
    </source>
</evidence>
<organism evidence="9 10">
    <name type="scientific">Timema podura</name>
    <name type="common">Walking stick</name>
    <dbReference type="NCBI Taxonomy" id="61482"/>
    <lineage>
        <taxon>Eukaryota</taxon>
        <taxon>Metazoa</taxon>
        <taxon>Ecdysozoa</taxon>
        <taxon>Arthropoda</taxon>
        <taxon>Hexapoda</taxon>
        <taxon>Insecta</taxon>
        <taxon>Pterygota</taxon>
        <taxon>Neoptera</taxon>
        <taxon>Polyneoptera</taxon>
        <taxon>Phasmatodea</taxon>
        <taxon>Timematodea</taxon>
        <taxon>Timematoidea</taxon>
        <taxon>Timematidae</taxon>
        <taxon>Timema</taxon>
    </lineage>
</organism>
<dbReference type="InterPro" id="IPR000741">
    <property type="entry name" value="FBA_I"/>
</dbReference>
<comment type="similarity">
    <text evidence="2 7">Belongs to the class I fructose-bisphosphate aldolase family.</text>
</comment>
<keyword evidence="5 7" id="KW-0456">Lyase</keyword>
<feature type="non-terminal residue" evidence="9">
    <location>
        <position position="1"/>
    </location>
</feature>
<comment type="pathway">
    <text evidence="1 8">Carbohydrate degradation; glycolysis; D-glyceraldehyde 3-phosphate and glycerone phosphate from D-glucose: step 4/4.</text>
</comment>
<dbReference type="Gene3D" id="3.20.20.70">
    <property type="entry name" value="Aldolase class I"/>
    <property type="match status" value="2"/>
</dbReference>
<dbReference type="EMBL" id="CAJPIN010012528">
    <property type="protein sequence ID" value="CAG2060489.1"/>
    <property type="molecule type" value="Genomic_DNA"/>
</dbReference>
<gene>
    <name evidence="9" type="ORF">TPAB3V08_LOCUS7445</name>
</gene>
<evidence type="ECO:0000256" key="3">
    <source>
        <dbReference type="ARBA" id="ARBA00013068"/>
    </source>
</evidence>
<comment type="catalytic activity">
    <reaction evidence="7">
        <text>beta-D-fructose 1,6-bisphosphate = D-glyceraldehyde 3-phosphate + dihydroxyacetone phosphate</text>
        <dbReference type="Rhea" id="RHEA:14729"/>
        <dbReference type="ChEBI" id="CHEBI:32966"/>
        <dbReference type="ChEBI" id="CHEBI:57642"/>
        <dbReference type="ChEBI" id="CHEBI:59776"/>
        <dbReference type="EC" id="4.1.2.13"/>
    </reaction>
</comment>
<proteinExistence type="inferred from homology"/>
<dbReference type="InterPro" id="IPR013785">
    <property type="entry name" value="Aldolase_TIM"/>
</dbReference>
<evidence type="ECO:0000313" key="9">
    <source>
        <dbReference type="EMBL" id="CAG2060489.1"/>
    </source>
</evidence>
<dbReference type="PANTHER" id="PTHR11627">
    <property type="entry name" value="FRUCTOSE-BISPHOSPHATE ALDOLASE"/>
    <property type="match status" value="1"/>
</dbReference>
<dbReference type="Proteomes" id="UP001153148">
    <property type="component" value="Unassembled WGS sequence"/>
</dbReference>
<keyword evidence="6" id="KW-0704">Schiff base</keyword>
<dbReference type="SUPFAM" id="SSF51569">
    <property type="entry name" value="Aldolase"/>
    <property type="match status" value="2"/>
</dbReference>
<evidence type="ECO:0000256" key="6">
    <source>
        <dbReference type="ARBA" id="ARBA00023270"/>
    </source>
</evidence>
<evidence type="ECO:0000256" key="1">
    <source>
        <dbReference type="ARBA" id="ARBA00004714"/>
    </source>
</evidence>
<accession>A0ABN7NYC2</accession>
<evidence type="ECO:0000313" key="10">
    <source>
        <dbReference type="Proteomes" id="UP001153148"/>
    </source>
</evidence>